<dbReference type="FunFam" id="1.10.420.10:FF:000001">
    <property type="entry name" value="Peroxidase"/>
    <property type="match status" value="1"/>
</dbReference>
<feature type="active site" description="Proton acceptor" evidence="17">
    <location>
        <position position="76"/>
    </location>
</feature>
<comment type="similarity">
    <text evidence="22">Belongs to the peroxidase family. Classical plant (class III) peroxidase subfamily.</text>
</comment>
<reference evidence="24 25" key="1">
    <citation type="journal article" date="2017" name="Nat. Commun.">
        <title>Genome assembly with in vitro proximity ligation data and whole-genome triplication in lettuce.</title>
        <authorList>
            <person name="Reyes-Chin-Wo S."/>
            <person name="Wang Z."/>
            <person name="Yang X."/>
            <person name="Kozik A."/>
            <person name="Arikit S."/>
            <person name="Song C."/>
            <person name="Xia L."/>
            <person name="Froenicke L."/>
            <person name="Lavelle D.O."/>
            <person name="Truco M.J."/>
            <person name="Xia R."/>
            <person name="Zhu S."/>
            <person name="Xu C."/>
            <person name="Xu H."/>
            <person name="Xu X."/>
            <person name="Cox K."/>
            <person name="Korf I."/>
            <person name="Meyers B.C."/>
            <person name="Michelmore R.W."/>
        </authorList>
    </citation>
    <scope>NUCLEOTIDE SEQUENCE [LARGE SCALE GENOMIC DNA]</scope>
    <source>
        <strain evidence="25">cv. Salinas</strain>
        <tissue evidence="24">Seedlings</tissue>
    </source>
</reference>
<keyword evidence="9 19" id="KW-0479">Metal-binding</keyword>
<comment type="function">
    <text evidence="2">Removal of H(2)O(2), oxidation of toxic reductants, biosynthesis and degradation of lignin, suberization, auxin catabolism, response to environmental stresses such as wounding, pathogen attack and oxidative stress. These functions might be dependent on each isozyme/isoform in each plant tissue.</text>
</comment>
<evidence type="ECO:0000256" key="2">
    <source>
        <dbReference type="ARBA" id="ARBA00002322"/>
    </source>
</evidence>
<comment type="similarity">
    <text evidence="4">Belongs to the peroxidase family. Ascorbate peroxidase subfamily.</text>
</comment>
<dbReference type="PANTHER" id="PTHR31388">
    <property type="entry name" value="PEROXIDASE 72-RELATED"/>
    <property type="match status" value="1"/>
</dbReference>
<dbReference type="Pfam" id="PF00141">
    <property type="entry name" value="peroxidase"/>
    <property type="match status" value="1"/>
</dbReference>
<sequence length="341" mass="37918">MKTRPSTCMSLRSILNHLLLITFCQFTILHATDPPLSMEYYKTTCPNAEAIIRKEMECAVLTETRNAAFILRLHFHDCFVQGCDGSVLLEDTVTFQGEKNAPTNLKSLKGFDIIDRIKEKLESECPETVSCADALAIAARDATVLVGGPYWDVPVGRKDSKTASFAEVETNIPGANIGLLSIIAKFIYQGLSVTDMVALSGVHTIGMARCTSYRARIYGDYQITSLMNPIADSNLKNLKSTCPEVGGRDNHVTALDYVSPNLFDNSYYHLLLRGEGLLNSDQELYSSVLGVETRKLVMKYALDPIAFFEQFSESMVKMGNITNPRTYVDGEVRKNCRFTNE</sequence>
<keyword evidence="6 22" id="KW-0964">Secreted</keyword>
<keyword evidence="8 22" id="KW-0349">Heme</keyword>
<keyword evidence="7 22" id="KW-0575">Peroxidase</keyword>
<feature type="site" description="Transition state stabilizer" evidence="20">
    <location>
        <position position="72"/>
    </location>
</feature>
<dbReference type="PROSITE" id="PS00436">
    <property type="entry name" value="PEROXIDASE_2"/>
    <property type="match status" value="1"/>
</dbReference>
<evidence type="ECO:0000256" key="6">
    <source>
        <dbReference type="ARBA" id="ARBA00022525"/>
    </source>
</evidence>
<feature type="disulfide bond" evidence="21">
    <location>
        <begin position="131"/>
        <end position="336"/>
    </location>
</feature>
<dbReference type="GO" id="GO:0140825">
    <property type="term" value="F:lactoperoxidase activity"/>
    <property type="evidence" value="ECO:0007669"/>
    <property type="project" value="UniProtKB-EC"/>
</dbReference>
<dbReference type="OrthoDB" id="2113341at2759"/>
<feature type="binding site" evidence="19">
    <location>
        <position position="86"/>
    </location>
    <ligand>
        <name>Ca(2+)</name>
        <dbReference type="ChEBI" id="CHEBI:29108"/>
        <label>1</label>
    </ligand>
</feature>
<dbReference type="InterPro" id="IPR033905">
    <property type="entry name" value="Secretory_peroxidase"/>
</dbReference>
<dbReference type="GO" id="GO:0046872">
    <property type="term" value="F:metal ion binding"/>
    <property type="evidence" value="ECO:0007669"/>
    <property type="project" value="UniProtKB-UniRule"/>
</dbReference>
<dbReference type="Proteomes" id="UP000235145">
    <property type="component" value="Unassembled WGS sequence"/>
</dbReference>
<dbReference type="GO" id="GO:0009505">
    <property type="term" value="C:plant-type cell wall"/>
    <property type="evidence" value="ECO:0000318"/>
    <property type="project" value="GO_Central"/>
</dbReference>
<evidence type="ECO:0000313" key="25">
    <source>
        <dbReference type="Proteomes" id="UP000235145"/>
    </source>
</evidence>
<feature type="disulfide bond" evidence="21">
    <location>
        <begin position="78"/>
        <end position="83"/>
    </location>
</feature>
<dbReference type="PROSITE" id="PS00435">
    <property type="entry name" value="PEROXIDASE_1"/>
    <property type="match status" value="1"/>
</dbReference>
<dbReference type="SUPFAM" id="SSF48113">
    <property type="entry name" value="Heme-dependent peroxidases"/>
    <property type="match status" value="1"/>
</dbReference>
<keyword evidence="11 19" id="KW-0106">Calcium</keyword>
<dbReference type="AlphaFoldDB" id="A0A9R1XKR5"/>
<evidence type="ECO:0000256" key="5">
    <source>
        <dbReference type="ARBA" id="ARBA00012313"/>
    </source>
</evidence>
<dbReference type="InterPro" id="IPR000823">
    <property type="entry name" value="Peroxidase_pln"/>
</dbReference>
<comment type="caution">
    <text evidence="24">The sequence shown here is derived from an EMBL/GenBank/DDBJ whole genome shotgun (WGS) entry which is preliminary data.</text>
</comment>
<evidence type="ECO:0000256" key="13">
    <source>
        <dbReference type="ARBA" id="ARBA00023004"/>
    </source>
</evidence>
<evidence type="ECO:0000256" key="7">
    <source>
        <dbReference type="ARBA" id="ARBA00022559"/>
    </source>
</evidence>
<feature type="chain" id="PRO_5040530275" description="Peroxidase" evidence="22">
    <location>
        <begin position="32"/>
        <end position="341"/>
    </location>
</feature>
<dbReference type="GO" id="GO:0006979">
    <property type="term" value="P:response to oxidative stress"/>
    <property type="evidence" value="ECO:0007669"/>
    <property type="project" value="UniProtKB-UniRule"/>
</dbReference>
<dbReference type="EMBL" id="NBSK02000003">
    <property type="protein sequence ID" value="KAJ0216444.1"/>
    <property type="molecule type" value="Genomic_DNA"/>
</dbReference>
<feature type="signal peptide" evidence="22">
    <location>
        <begin position="1"/>
        <end position="31"/>
    </location>
</feature>
<feature type="binding site" evidence="19">
    <location>
        <position position="256"/>
    </location>
    <ligand>
        <name>Ca(2+)</name>
        <dbReference type="ChEBI" id="CHEBI:29108"/>
        <label>2</label>
    </ligand>
</feature>
<comment type="catalytic activity">
    <reaction evidence="1 22">
        <text>2 a phenolic donor + H2O2 = 2 a phenolic radical donor + 2 H2O</text>
        <dbReference type="Rhea" id="RHEA:56136"/>
        <dbReference type="ChEBI" id="CHEBI:15377"/>
        <dbReference type="ChEBI" id="CHEBI:16240"/>
        <dbReference type="ChEBI" id="CHEBI:139520"/>
        <dbReference type="ChEBI" id="CHEBI:139521"/>
        <dbReference type="EC" id="1.11.1.7"/>
    </reaction>
</comment>
<feature type="binding site" evidence="19">
    <location>
        <position position="82"/>
    </location>
    <ligand>
        <name>Ca(2+)</name>
        <dbReference type="ChEBI" id="CHEBI:29108"/>
        <label>1</label>
    </ligand>
</feature>
<feature type="binding site" evidence="19">
    <location>
        <position position="264"/>
    </location>
    <ligand>
        <name>Ca(2+)</name>
        <dbReference type="ChEBI" id="CHEBI:29108"/>
        <label>2</label>
    </ligand>
</feature>
<evidence type="ECO:0000313" key="24">
    <source>
        <dbReference type="EMBL" id="KAJ0216444.1"/>
    </source>
</evidence>
<feature type="binding site" evidence="19">
    <location>
        <position position="80"/>
    </location>
    <ligand>
        <name>Ca(2+)</name>
        <dbReference type="ChEBI" id="CHEBI:29108"/>
        <label>1</label>
    </ligand>
</feature>
<evidence type="ECO:0000256" key="11">
    <source>
        <dbReference type="ARBA" id="ARBA00022837"/>
    </source>
</evidence>
<feature type="binding site" evidence="19">
    <location>
        <position position="84"/>
    </location>
    <ligand>
        <name>Ca(2+)</name>
        <dbReference type="ChEBI" id="CHEBI:29108"/>
        <label>1</label>
    </ligand>
</feature>
<evidence type="ECO:0000256" key="9">
    <source>
        <dbReference type="ARBA" id="ARBA00022723"/>
    </source>
</evidence>
<keyword evidence="13 19" id="KW-0408">Iron</keyword>
<comment type="cofactor">
    <cofactor evidence="19 22">
        <name>heme b</name>
        <dbReference type="ChEBI" id="CHEBI:60344"/>
    </cofactor>
    <text evidence="19 22">Binds 1 heme b (iron(II)-protoporphyrin IX) group per subunit.</text>
</comment>
<dbReference type="PRINTS" id="PR00461">
    <property type="entry name" value="PLPEROXIDASE"/>
</dbReference>
<comment type="subcellular location">
    <subcellularLocation>
        <location evidence="3 22">Secreted</location>
    </subcellularLocation>
</comment>
<accession>A0A9R1XKR5</accession>
<dbReference type="GO" id="GO:0005576">
    <property type="term" value="C:extracellular region"/>
    <property type="evidence" value="ECO:0007669"/>
    <property type="project" value="UniProtKB-SubCell"/>
</dbReference>
<evidence type="ECO:0000256" key="12">
    <source>
        <dbReference type="ARBA" id="ARBA00023002"/>
    </source>
</evidence>
<dbReference type="GO" id="GO:0020037">
    <property type="term" value="F:heme binding"/>
    <property type="evidence" value="ECO:0007669"/>
    <property type="project" value="UniProtKB-UniRule"/>
</dbReference>
<feature type="domain" description="Plant heme peroxidase family profile" evidence="23">
    <location>
        <begin position="35"/>
        <end position="340"/>
    </location>
</feature>
<feature type="binding site" evidence="18">
    <location>
        <position position="173"/>
    </location>
    <ligand>
        <name>substrate</name>
    </ligand>
</feature>
<dbReference type="PANTHER" id="PTHR31388:SF9">
    <property type="entry name" value="PEROXIDASE 11"/>
    <property type="match status" value="1"/>
</dbReference>
<dbReference type="InterPro" id="IPR019794">
    <property type="entry name" value="Peroxidases_AS"/>
</dbReference>
<evidence type="ECO:0000256" key="15">
    <source>
        <dbReference type="ARBA" id="ARBA00023180"/>
    </source>
</evidence>
<evidence type="ECO:0000256" key="14">
    <source>
        <dbReference type="ARBA" id="ARBA00023157"/>
    </source>
</evidence>
<feature type="binding site" evidence="19">
    <location>
        <position position="98"/>
    </location>
    <ligand>
        <name>Ca(2+)</name>
        <dbReference type="ChEBI" id="CHEBI:29108"/>
        <label>1</label>
    </ligand>
</feature>
<dbReference type="InterPro" id="IPR010255">
    <property type="entry name" value="Haem_peroxidase_sf"/>
</dbReference>
<feature type="disulfide bond" evidence="21">
    <location>
        <begin position="45"/>
        <end position="125"/>
    </location>
</feature>
<name>A0A9R1XKR5_LACSA</name>
<feature type="disulfide bond" evidence="21">
    <location>
        <begin position="210"/>
        <end position="242"/>
    </location>
</feature>
<evidence type="ECO:0000256" key="16">
    <source>
        <dbReference type="ARBA" id="ARBA00023324"/>
    </source>
</evidence>
<dbReference type="FunFam" id="1.10.520.10:FF:000006">
    <property type="entry name" value="Peroxidase"/>
    <property type="match status" value="1"/>
</dbReference>
<feature type="binding site" description="axial binding residue" evidence="19">
    <location>
        <position position="203"/>
    </location>
    <ligand>
        <name>heme b</name>
        <dbReference type="ChEBI" id="CHEBI:60344"/>
    </ligand>
    <ligandPart>
        <name>Fe</name>
        <dbReference type="ChEBI" id="CHEBI:18248"/>
    </ligandPart>
</feature>
<proteinExistence type="inferred from homology"/>
<dbReference type="CDD" id="cd00693">
    <property type="entry name" value="secretory_peroxidase"/>
    <property type="match status" value="1"/>
</dbReference>
<dbReference type="PRINTS" id="PR00458">
    <property type="entry name" value="PEROXIDASE"/>
</dbReference>
<organism evidence="24 25">
    <name type="scientific">Lactuca sativa</name>
    <name type="common">Garden lettuce</name>
    <dbReference type="NCBI Taxonomy" id="4236"/>
    <lineage>
        <taxon>Eukaryota</taxon>
        <taxon>Viridiplantae</taxon>
        <taxon>Streptophyta</taxon>
        <taxon>Embryophyta</taxon>
        <taxon>Tracheophyta</taxon>
        <taxon>Spermatophyta</taxon>
        <taxon>Magnoliopsida</taxon>
        <taxon>eudicotyledons</taxon>
        <taxon>Gunneridae</taxon>
        <taxon>Pentapetalae</taxon>
        <taxon>asterids</taxon>
        <taxon>campanulids</taxon>
        <taxon>Asterales</taxon>
        <taxon>Asteraceae</taxon>
        <taxon>Cichorioideae</taxon>
        <taxon>Cichorieae</taxon>
        <taxon>Lactucinae</taxon>
        <taxon>Lactuca</taxon>
    </lineage>
</organism>
<evidence type="ECO:0000256" key="19">
    <source>
        <dbReference type="PIRSR" id="PIRSR600823-3"/>
    </source>
</evidence>
<evidence type="ECO:0000256" key="21">
    <source>
        <dbReference type="PIRSR" id="PIRSR600823-5"/>
    </source>
</evidence>
<keyword evidence="16 22" id="KW-0376">Hydrogen peroxide</keyword>
<evidence type="ECO:0000256" key="3">
    <source>
        <dbReference type="ARBA" id="ARBA00004613"/>
    </source>
</evidence>
<feature type="binding site" evidence="19">
    <location>
        <position position="204"/>
    </location>
    <ligand>
        <name>Ca(2+)</name>
        <dbReference type="ChEBI" id="CHEBI:29108"/>
        <label>2</label>
    </ligand>
</feature>
<dbReference type="InterPro" id="IPR019793">
    <property type="entry name" value="Peroxidases_heam-ligand_BS"/>
</dbReference>
<evidence type="ECO:0000256" key="22">
    <source>
        <dbReference type="RuleBase" id="RU362060"/>
    </source>
</evidence>
<evidence type="ECO:0000256" key="10">
    <source>
        <dbReference type="ARBA" id="ARBA00022729"/>
    </source>
</evidence>
<evidence type="ECO:0000256" key="18">
    <source>
        <dbReference type="PIRSR" id="PIRSR600823-2"/>
    </source>
</evidence>
<evidence type="ECO:0000256" key="8">
    <source>
        <dbReference type="ARBA" id="ARBA00022617"/>
    </source>
</evidence>
<protein>
    <recommendedName>
        <fullName evidence="5 22">Peroxidase</fullName>
        <ecNumber evidence="5 22">1.11.1.7</ecNumber>
    </recommendedName>
</protein>
<dbReference type="InterPro" id="IPR002016">
    <property type="entry name" value="Haem_peroxidase"/>
</dbReference>
<feature type="binding site" evidence="19">
    <location>
        <position position="77"/>
    </location>
    <ligand>
        <name>Ca(2+)</name>
        <dbReference type="ChEBI" id="CHEBI:29108"/>
        <label>1</label>
    </ligand>
</feature>
<dbReference type="Gene3D" id="1.10.520.10">
    <property type="match status" value="1"/>
</dbReference>
<evidence type="ECO:0000259" key="23">
    <source>
        <dbReference type="PROSITE" id="PS50873"/>
    </source>
</evidence>
<evidence type="ECO:0000256" key="1">
    <source>
        <dbReference type="ARBA" id="ARBA00000189"/>
    </source>
</evidence>
<gene>
    <name evidence="24" type="ORF">LSAT_V11C300143560</name>
</gene>
<evidence type="ECO:0000256" key="4">
    <source>
        <dbReference type="ARBA" id="ARBA00006873"/>
    </source>
</evidence>
<dbReference type="Gene3D" id="1.10.420.10">
    <property type="entry name" value="Peroxidase, domain 2"/>
    <property type="match status" value="1"/>
</dbReference>
<keyword evidence="15" id="KW-0325">Glycoprotein</keyword>
<evidence type="ECO:0000256" key="17">
    <source>
        <dbReference type="PIRSR" id="PIRSR600823-1"/>
    </source>
</evidence>
<keyword evidence="14 21" id="KW-1015">Disulfide bond</keyword>
<evidence type="ECO:0000256" key="20">
    <source>
        <dbReference type="PIRSR" id="PIRSR600823-4"/>
    </source>
</evidence>
<keyword evidence="25" id="KW-1185">Reference proteome</keyword>
<keyword evidence="10 22" id="KW-0732">Signal</keyword>
<dbReference type="GO" id="GO:0004601">
    <property type="term" value="F:peroxidase activity"/>
    <property type="evidence" value="ECO:0000318"/>
    <property type="project" value="GO_Central"/>
</dbReference>
<dbReference type="GO" id="GO:0042744">
    <property type="term" value="P:hydrogen peroxide catabolic process"/>
    <property type="evidence" value="ECO:0007669"/>
    <property type="project" value="UniProtKB-KW"/>
</dbReference>
<keyword evidence="12 22" id="KW-0560">Oxidoreductase</keyword>
<dbReference type="EC" id="1.11.1.7" evidence="5 22"/>
<dbReference type="PROSITE" id="PS50873">
    <property type="entry name" value="PEROXIDASE_4"/>
    <property type="match status" value="1"/>
</dbReference>
<comment type="cofactor">
    <cofactor evidence="19 22">
        <name>Ca(2+)</name>
        <dbReference type="ChEBI" id="CHEBI:29108"/>
    </cofactor>
    <text evidence="19 22">Binds 2 calcium ions per subunit.</text>
</comment>